<keyword evidence="3" id="KW-1185">Reference proteome</keyword>
<reference evidence="2 3" key="1">
    <citation type="journal article" date="2016" name="Mol. Biol. Evol.">
        <title>Comparative Genomics of Early-Diverging Mushroom-Forming Fungi Provides Insights into the Origins of Lignocellulose Decay Capabilities.</title>
        <authorList>
            <person name="Nagy L.G."/>
            <person name="Riley R."/>
            <person name="Tritt A."/>
            <person name="Adam C."/>
            <person name="Daum C."/>
            <person name="Floudas D."/>
            <person name="Sun H."/>
            <person name="Yadav J.S."/>
            <person name="Pangilinan J."/>
            <person name="Larsson K.H."/>
            <person name="Matsuura K."/>
            <person name="Barry K."/>
            <person name="Labutti K."/>
            <person name="Kuo R."/>
            <person name="Ohm R.A."/>
            <person name="Bhattacharya S.S."/>
            <person name="Shirouzu T."/>
            <person name="Yoshinaga Y."/>
            <person name="Martin F.M."/>
            <person name="Grigoriev I.V."/>
            <person name="Hibbett D.S."/>
        </authorList>
    </citation>
    <scope>NUCLEOTIDE SEQUENCE [LARGE SCALE GENOMIC DNA]</scope>
    <source>
        <strain evidence="2 3">HHB14362 ss-1</strain>
    </source>
</reference>
<evidence type="ECO:0000313" key="2">
    <source>
        <dbReference type="EMBL" id="KZT24812.1"/>
    </source>
</evidence>
<accession>A0A165S8P2</accession>
<dbReference type="InParanoid" id="A0A165S8P2"/>
<feature type="region of interest" description="Disordered" evidence="1">
    <location>
        <begin position="76"/>
        <end position="107"/>
    </location>
</feature>
<dbReference type="AlphaFoldDB" id="A0A165S8P2"/>
<name>A0A165S8P2_9AGAM</name>
<dbReference type="EMBL" id="KV425575">
    <property type="protein sequence ID" value="KZT24812.1"/>
    <property type="molecule type" value="Genomic_DNA"/>
</dbReference>
<feature type="non-terminal residue" evidence="2">
    <location>
        <position position="171"/>
    </location>
</feature>
<proteinExistence type="predicted"/>
<evidence type="ECO:0000313" key="3">
    <source>
        <dbReference type="Proteomes" id="UP000076761"/>
    </source>
</evidence>
<protein>
    <submittedName>
        <fullName evidence="2">Uncharacterized protein</fullName>
    </submittedName>
</protein>
<evidence type="ECO:0000256" key="1">
    <source>
        <dbReference type="SAM" id="MobiDB-lite"/>
    </source>
</evidence>
<feature type="compositionally biased region" description="Low complexity" evidence="1">
    <location>
        <begin position="78"/>
        <end position="87"/>
    </location>
</feature>
<dbReference type="Proteomes" id="UP000076761">
    <property type="component" value="Unassembled WGS sequence"/>
</dbReference>
<organism evidence="2 3">
    <name type="scientific">Neolentinus lepideus HHB14362 ss-1</name>
    <dbReference type="NCBI Taxonomy" id="1314782"/>
    <lineage>
        <taxon>Eukaryota</taxon>
        <taxon>Fungi</taxon>
        <taxon>Dikarya</taxon>
        <taxon>Basidiomycota</taxon>
        <taxon>Agaricomycotina</taxon>
        <taxon>Agaricomycetes</taxon>
        <taxon>Gloeophyllales</taxon>
        <taxon>Gloeophyllaceae</taxon>
        <taxon>Neolentinus</taxon>
    </lineage>
</organism>
<sequence length="171" mass="18511">MITTFSSVDSFVLLAISYDCTVLSTSNNQAFLYLQTRRRLLPIAGRPPSTLAASVARSDTAADKDTPSLWQFSEALDADSAGSISDADAGDEDDTKTQHDSVSGGDEQTLVLASAEDVELDTGGDVSYDEYRLEECDSEDEEGPLDAFGGNMDSESSQMMCLYLHWNLELL</sequence>
<gene>
    <name evidence="2" type="ORF">NEOLEDRAFT_1134474</name>
</gene>